<proteinExistence type="predicted"/>
<dbReference type="EMBL" id="JACSQB010000178">
    <property type="protein sequence ID" value="MBD8048800.1"/>
    <property type="molecule type" value="Genomic_DNA"/>
</dbReference>
<name>A0ABR8YX26_9CLOT</name>
<gene>
    <name evidence="1" type="ORF">H9637_17515</name>
</gene>
<sequence length="80" mass="9653">MKNFTDNKTCYVVLDRDMEELIFDTMLFSTYEKALKYVQDTIKEGQNLYDRVIQDDESSWRMQDDGEQPRIIEVFSKVVW</sequence>
<dbReference type="Proteomes" id="UP000627166">
    <property type="component" value="Unassembled WGS sequence"/>
</dbReference>
<accession>A0ABR8YX26</accession>
<evidence type="ECO:0000313" key="2">
    <source>
        <dbReference type="Proteomes" id="UP000627166"/>
    </source>
</evidence>
<comment type="caution">
    <text evidence="1">The sequence shown here is derived from an EMBL/GenBank/DDBJ whole genome shotgun (WGS) entry which is preliminary data.</text>
</comment>
<evidence type="ECO:0000313" key="1">
    <source>
        <dbReference type="EMBL" id="MBD8048800.1"/>
    </source>
</evidence>
<protein>
    <submittedName>
        <fullName evidence="1">Uncharacterized protein</fullName>
    </submittedName>
</protein>
<organism evidence="1 2">
    <name type="scientific">Clostridium faecium</name>
    <dbReference type="NCBI Taxonomy" id="2762223"/>
    <lineage>
        <taxon>Bacteria</taxon>
        <taxon>Bacillati</taxon>
        <taxon>Bacillota</taxon>
        <taxon>Clostridia</taxon>
        <taxon>Eubacteriales</taxon>
        <taxon>Clostridiaceae</taxon>
        <taxon>Clostridium</taxon>
    </lineage>
</organism>
<keyword evidence="2" id="KW-1185">Reference proteome</keyword>
<dbReference type="RefSeq" id="WP_191741731.1">
    <property type="nucleotide sequence ID" value="NZ_JACSQB010000178.1"/>
</dbReference>
<reference evidence="1 2" key="1">
    <citation type="submission" date="2020-08" db="EMBL/GenBank/DDBJ databases">
        <title>A Genomic Blueprint of the Chicken Gut Microbiome.</title>
        <authorList>
            <person name="Gilroy R."/>
            <person name="Ravi A."/>
            <person name="Getino M."/>
            <person name="Pursley I."/>
            <person name="Horton D.L."/>
            <person name="Alikhan N.-F."/>
            <person name="Baker D."/>
            <person name="Gharbi K."/>
            <person name="Hall N."/>
            <person name="Watson M."/>
            <person name="Adriaenssens E.M."/>
            <person name="Foster-Nyarko E."/>
            <person name="Jarju S."/>
            <person name="Secka A."/>
            <person name="Antonio M."/>
            <person name="Oren A."/>
            <person name="Chaudhuri R."/>
            <person name="La Ragione R.M."/>
            <person name="Hildebrand F."/>
            <person name="Pallen M.J."/>
        </authorList>
    </citation>
    <scope>NUCLEOTIDE SEQUENCE [LARGE SCALE GENOMIC DNA]</scope>
    <source>
        <strain evidence="1 2">N37</strain>
    </source>
</reference>